<keyword evidence="3" id="KW-1185">Reference proteome</keyword>
<accession>A0A5C4UT75</accession>
<dbReference type="Proteomes" id="UP000311713">
    <property type="component" value="Unassembled WGS sequence"/>
</dbReference>
<organism evidence="2 3">
    <name type="scientific">Streptomyces sedi</name>
    <dbReference type="NCBI Taxonomy" id="555059"/>
    <lineage>
        <taxon>Bacteria</taxon>
        <taxon>Bacillati</taxon>
        <taxon>Actinomycetota</taxon>
        <taxon>Actinomycetes</taxon>
        <taxon>Kitasatosporales</taxon>
        <taxon>Streptomycetaceae</taxon>
        <taxon>Streptomyces</taxon>
    </lineage>
</organism>
<comment type="caution">
    <text evidence="2">The sequence shown here is derived from an EMBL/GenBank/DDBJ whole genome shotgun (WGS) entry which is preliminary data.</text>
</comment>
<evidence type="ECO:0000313" key="2">
    <source>
        <dbReference type="EMBL" id="TNM26513.1"/>
    </source>
</evidence>
<evidence type="ECO:0000313" key="3">
    <source>
        <dbReference type="Proteomes" id="UP000311713"/>
    </source>
</evidence>
<reference evidence="2 3" key="1">
    <citation type="submission" date="2019-06" db="EMBL/GenBank/DDBJ databases">
        <title>Draft genome of Streptomyces sedi sp. JCM16909.</title>
        <authorList>
            <person name="Klykleung N."/>
            <person name="Tanasupawat S."/>
            <person name="Kudo T."/>
            <person name="Yuki M."/>
            <person name="Ohkuma M."/>
        </authorList>
    </citation>
    <scope>NUCLEOTIDE SEQUENCE [LARGE SCALE GENOMIC DNA]</scope>
    <source>
        <strain evidence="2 3">JCM 16909</strain>
    </source>
</reference>
<dbReference type="RefSeq" id="WP_139648748.1">
    <property type="nucleotide sequence ID" value="NZ_BAAAZS010000088.1"/>
</dbReference>
<name>A0A5C4UT75_9ACTN</name>
<protein>
    <submittedName>
        <fullName evidence="2">Uncharacterized protein</fullName>
    </submittedName>
</protein>
<feature type="region of interest" description="Disordered" evidence="1">
    <location>
        <begin position="1"/>
        <end position="102"/>
    </location>
</feature>
<dbReference type="EMBL" id="VDGT01000022">
    <property type="protein sequence ID" value="TNM26513.1"/>
    <property type="molecule type" value="Genomic_DNA"/>
</dbReference>
<evidence type="ECO:0000256" key="1">
    <source>
        <dbReference type="SAM" id="MobiDB-lite"/>
    </source>
</evidence>
<proteinExistence type="predicted"/>
<feature type="compositionally biased region" description="Basic and acidic residues" evidence="1">
    <location>
        <begin position="66"/>
        <end position="91"/>
    </location>
</feature>
<gene>
    <name evidence="2" type="ORF">FH715_23860</name>
</gene>
<dbReference type="AlphaFoldDB" id="A0A5C4UT75"/>
<sequence>MTDTTTASKKPEQVRPLGDHYASSEPAEGSVETKGDHYASGEPAEGSVETKGDHYASGEPKAAGHVPERDGDGEVETKGDHYASGEPKDKPGPVAPVDHYAS</sequence>
<dbReference type="OrthoDB" id="4248385at2"/>